<feature type="compositionally biased region" description="Polar residues" evidence="1">
    <location>
        <begin position="218"/>
        <end position="233"/>
    </location>
</feature>
<dbReference type="EMBL" id="CAJFCJ010000003">
    <property type="protein sequence ID" value="CAD5112947.1"/>
    <property type="molecule type" value="Genomic_DNA"/>
</dbReference>
<dbReference type="PANTHER" id="PTHR45691:SF6">
    <property type="entry name" value="PROTEIN DIAPHANOUS"/>
    <property type="match status" value="1"/>
</dbReference>
<accession>A0A7I8V9E5</accession>
<feature type="compositionally biased region" description="Pro residues" evidence="1">
    <location>
        <begin position="370"/>
        <end position="391"/>
    </location>
</feature>
<feature type="compositionally biased region" description="Low complexity" evidence="1">
    <location>
        <begin position="786"/>
        <end position="804"/>
    </location>
</feature>
<feature type="compositionally biased region" description="Polar residues" evidence="1">
    <location>
        <begin position="411"/>
        <end position="432"/>
    </location>
</feature>
<evidence type="ECO:0000313" key="4">
    <source>
        <dbReference type="Proteomes" id="UP000549394"/>
    </source>
</evidence>
<feature type="domain" description="WH2" evidence="2">
    <location>
        <begin position="667"/>
        <end position="684"/>
    </location>
</feature>
<evidence type="ECO:0000256" key="1">
    <source>
        <dbReference type="SAM" id="MobiDB-lite"/>
    </source>
</evidence>
<feature type="region of interest" description="Disordered" evidence="1">
    <location>
        <begin position="164"/>
        <end position="251"/>
    </location>
</feature>
<feature type="compositionally biased region" description="Polar residues" evidence="1">
    <location>
        <begin position="452"/>
        <end position="464"/>
    </location>
</feature>
<feature type="region of interest" description="Disordered" evidence="1">
    <location>
        <begin position="318"/>
        <end position="475"/>
    </location>
</feature>
<evidence type="ECO:0000313" key="3">
    <source>
        <dbReference type="EMBL" id="CAD5112947.1"/>
    </source>
</evidence>
<dbReference type="Proteomes" id="UP000549394">
    <property type="component" value="Unassembled WGS sequence"/>
</dbReference>
<dbReference type="AlphaFoldDB" id="A0A7I8V9E5"/>
<evidence type="ECO:0000259" key="2">
    <source>
        <dbReference type="PROSITE" id="PS51082"/>
    </source>
</evidence>
<feature type="region of interest" description="Disordered" evidence="1">
    <location>
        <begin position="779"/>
        <end position="806"/>
    </location>
</feature>
<gene>
    <name evidence="3" type="ORF">DGYR_LOCUS2005</name>
</gene>
<sequence>MPGKRKRRKVKRKPSATMPVIGSRLPFRPMSLFQRNGSIRKKTTLDQRKHDLQSALLNGGRVFKPSFLQSNDNIVNQFDLDEMRQWMESNKSIAKMKRNAGPIPVSTPVVPGVPPESGYTTREGSVSSHVAQSLGSEFDTLTLSSQGSFREENTLNYTYSTAECDFEPIPEPPKSSEPTEFFSIVPPPPPPQSVPAVPPPRKNGIQGKVDQPKASDPVDSSQSHKTTEKSTNGRYPPPPESTISDSSRYQTISIGDGSDIYETIDESKMANIYNLNTNGSMPTGEMFIETVPAPPSINEVLHVPIVPPPPPSNDLEIESRSKGHVDYSEPFRAIPSPSSTDLIPSGVPPPPESGDKISSPQLAPRGAPAIPDPPIAPAPPPPPQGVAPDPPFTSETPSLHELPPPPPVHTSNLKLQIGSSSKPPTMQRQTEPVVSKAVAPLKIPTPPPIRDNFNSSSHTINEENLPTVPPPPPIEKFAQLRKTDDQLLQATNSSPSVNPKTELLQAINRFQEDKTVSRAPKQIVLNRETSESETVPKRPAPPPTMPRLNATLSSTVQSNQSSGIEVPRKRSVTDIVKSLGNERKSEDLPPPPPPLAPLDSFEYASLDNIPPPPPVGGVSDKAIPIAPPPPPLSLTLPTDSSKRGPPTKPKMAPPTANKPQKTQPAVEHAELLNQIHQGLSLKPTKFGSKIRTEEHQNGQDTPIFSPEEIAQPVPKSSPPPTSTKPKKAINFSHCQPRPICLYERREKNAVLKLVNSQFEEGEEDTESTVEEESYHWQTEDDLIDYSSTTTPTLSPTPTTTTMPSYSDEFVFDPTTCPNYQPIPDNCPEWKRSMLEDKNKKLYEDAKARWETARAEEERWRDVPAWKKNLIKHQEQRKKVENAPAEVERQKHEAEMERLNKLPDWKKNLILKKRGEID</sequence>
<keyword evidence="4" id="KW-1185">Reference proteome</keyword>
<proteinExistence type="predicted"/>
<feature type="compositionally biased region" description="Polar residues" evidence="1">
    <location>
        <begin position="241"/>
        <end position="251"/>
    </location>
</feature>
<feature type="compositionally biased region" description="Pro residues" evidence="1">
    <location>
        <begin position="185"/>
        <end position="201"/>
    </location>
</feature>
<dbReference type="InterPro" id="IPR003124">
    <property type="entry name" value="WH2_dom"/>
</dbReference>
<dbReference type="PROSITE" id="PS51082">
    <property type="entry name" value="WH2"/>
    <property type="match status" value="1"/>
</dbReference>
<organism evidence="3 4">
    <name type="scientific">Dimorphilus gyrociliatus</name>
    <dbReference type="NCBI Taxonomy" id="2664684"/>
    <lineage>
        <taxon>Eukaryota</taxon>
        <taxon>Metazoa</taxon>
        <taxon>Spiralia</taxon>
        <taxon>Lophotrochozoa</taxon>
        <taxon>Annelida</taxon>
        <taxon>Polychaeta</taxon>
        <taxon>Polychaeta incertae sedis</taxon>
        <taxon>Dinophilidae</taxon>
        <taxon>Dimorphilus</taxon>
    </lineage>
</organism>
<dbReference type="OrthoDB" id="6259646at2759"/>
<feature type="region of interest" description="Disordered" evidence="1">
    <location>
        <begin position="872"/>
        <end position="894"/>
    </location>
</feature>
<name>A0A7I8V9E5_9ANNE</name>
<reference evidence="3 4" key="1">
    <citation type="submission" date="2020-08" db="EMBL/GenBank/DDBJ databases">
        <authorList>
            <person name="Hejnol A."/>
        </authorList>
    </citation>
    <scope>NUCLEOTIDE SEQUENCE [LARGE SCALE GENOMIC DNA]</scope>
</reference>
<feature type="compositionally biased region" description="Basic residues" evidence="1">
    <location>
        <begin position="1"/>
        <end position="14"/>
    </location>
</feature>
<dbReference type="GO" id="GO:0003779">
    <property type="term" value="F:actin binding"/>
    <property type="evidence" value="ECO:0007669"/>
    <property type="project" value="InterPro"/>
</dbReference>
<dbReference type="GO" id="GO:0005884">
    <property type="term" value="C:actin filament"/>
    <property type="evidence" value="ECO:0007669"/>
    <property type="project" value="TreeGrafter"/>
</dbReference>
<feature type="region of interest" description="Disordered" evidence="1">
    <location>
        <begin position="514"/>
        <end position="730"/>
    </location>
</feature>
<dbReference type="InterPro" id="IPR051412">
    <property type="entry name" value="Formin_Homology_Diaphanous_sf"/>
</dbReference>
<feature type="compositionally biased region" description="Basic and acidic residues" evidence="1">
    <location>
        <begin position="318"/>
        <end position="329"/>
    </location>
</feature>
<dbReference type="GO" id="GO:0030041">
    <property type="term" value="P:actin filament polymerization"/>
    <property type="evidence" value="ECO:0007669"/>
    <property type="project" value="TreeGrafter"/>
</dbReference>
<comment type="caution">
    <text evidence="3">The sequence shown here is derived from an EMBL/GenBank/DDBJ whole genome shotgun (WGS) entry which is preliminary data.</text>
</comment>
<feature type="compositionally biased region" description="Polar residues" evidence="1">
    <location>
        <begin position="550"/>
        <end position="563"/>
    </location>
</feature>
<feature type="region of interest" description="Disordered" evidence="1">
    <location>
        <begin position="1"/>
        <end position="22"/>
    </location>
</feature>
<dbReference type="PANTHER" id="PTHR45691">
    <property type="entry name" value="PROTEIN DIAPHANOUS"/>
    <property type="match status" value="1"/>
</dbReference>
<protein>
    <submittedName>
        <fullName evidence="3">DgyrCDS2154</fullName>
    </submittedName>
</protein>